<dbReference type="AlphaFoldDB" id="A0A1F5I0L7"/>
<evidence type="ECO:0000313" key="2">
    <source>
        <dbReference type="EMBL" id="OGE09903.1"/>
    </source>
</evidence>
<protein>
    <recommendedName>
        <fullName evidence="4">Secondary thiamine-phosphate synthase enzyme</fullName>
    </recommendedName>
</protein>
<dbReference type="SUPFAM" id="SSF111038">
    <property type="entry name" value="YjbQ-like"/>
    <property type="match status" value="1"/>
</dbReference>
<sequence>MVIVTIKTQKNKQVVDITDEVNGILVKSKIDSGLCHLFLIHTTAALTTVDLDPGTDLDILDAIEEIIPKLKYRHPHDPTHVKDHIASTMLGTDLTLPFENKKLILGTWQRVVLVEFNGPREREIVVSTFARDLSS</sequence>
<dbReference type="EMBL" id="MFBS01000016">
    <property type="protein sequence ID" value="OGE09903.1"/>
    <property type="molecule type" value="Genomic_DNA"/>
</dbReference>
<evidence type="ECO:0000313" key="3">
    <source>
        <dbReference type="Proteomes" id="UP000179227"/>
    </source>
</evidence>
<comment type="caution">
    <text evidence="2">The sequence shown here is derived from an EMBL/GenBank/DDBJ whole genome shotgun (WGS) entry which is preliminary data.</text>
</comment>
<proteinExistence type="inferred from homology"/>
<evidence type="ECO:0008006" key="4">
    <source>
        <dbReference type="Google" id="ProtNLM"/>
    </source>
</evidence>
<dbReference type="PANTHER" id="PTHR30615:SF8">
    <property type="entry name" value="UPF0047 PROTEIN C4A8.02C"/>
    <property type="match status" value="1"/>
</dbReference>
<comment type="similarity">
    <text evidence="1">Belongs to the UPF0047 family.</text>
</comment>
<dbReference type="Gene3D" id="2.60.120.460">
    <property type="entry name" value="YjbQ-like"/>
    <property type="match status" value="1"/>
</dbReference>
<dbReference type="InterPro" id="IPR035917">
    <property type="entry name" value="YjbQ-like_sf"/>
</dbReference>
<name>A0A1F5I0L7_9BACT</name>
<dbReference type="NCBIfam" id="TIGR00149">
    <property type="entry name" value="TIGR00149_YjbQ"/>
    <property type="match status" value="1"/>
</dbReference>
<reference evidence="2 3" key="1">
    <citation type="journal article" date="2016" name="Nat. Commun.">
        <title>Thousands of microbial genomes shed light on interconnected biogeochemical processes in an aquifer system.</title>
        <authorList>
            <person name="Anantharaman K."/>
            <person name="Brown C.T."/>
            <person name="Hug L.A."/>
            <person name="Sharon I."/>
            <person name="Castelle C.J."/>
            <person name="Probst A.J."/>
            <person name="Thomas B.C."/>
            <person name="Singh A."/>
            <person name="Wilkins M.J."/>
            <person name="Karaoz U."/>
            <person name="Brodie E.L."/>
            <person name="Williams K.H."/>
            <person name="Hubbard S.S."/>
            <person name="Banfield J.F."/>
        </authorList>
    </citation>
    <scope>NUCLEOTIDE SEQUENCE [LARGE SCALE GENOMIC DNA]</scope>
</reference>
<dbReference type="Proteomes" id="UP000179227">
    <property type="component" value="Unassembled WGS sequence"/>
</dbReference>
<dbReference type="STRING" id="1797729.A3A60_04930"/>
<evidence type="ECO:0000256" key="1">
    <source>
        <dbReference type="ARBA" id="ARBA00005534"/>
    </source>
</evidence>
<gene>
    <name evidence="2" type="ORF">A3A60_04930</name>
</gene>
<organism evidence="2 3">
    <name type="scientific">Candidatus Curtissbacteria bacterium RIFCSPLOWO2_01_FULL_42_26</name>
    <dbReference type="NCBI Taxonomy" id="1797729"/>
    <lineage>
        <taxon>Bacteria</taxon>
        <taxon>Candidatus Curtissiibacteriota</taxon>
    </lineage>
</organism>
<dbReference type="PIRSF" id="PIRSF004681">
    <property type="entry name" value="UCP004681"/>
    <property type="match status" value="1"/>
</dbReference>
<dbReference type="Pfam" id="PF01894">
    <property type="entry name" value="YjbQ"/>
    <property type="match status" value="1"/>
</dbReference>
<dbReference type="InterPro" id="IPR001602">
    <property type="entry name" value="UPF0047_YjbQ-like"/>
</dbReference>
<accession>A0A1F5I0L7</accession>
<dbReference type="PANTHER" id="PTHR30615">
    <property type="entry name" value="UNCHARACTERIZED PROTEIN YJBQ-RELATED"/>
    <property type="match status" value="1"/>
</dbReference>